<dbReference type="Proteomes" id="UP000255425">
    <property type="component" value="Unassembled WGS sequence"/>
</dbReference>
<dbReference type="EMBL" id="UHDZ01000001">
    <property type="protein sequence ID" value="SUM70549.1"/>
    <property type="molecule type" value="Genomic_DNA"/>
</dbReference>
<keyword evidence="2" id="KW-1185">Reference proteome</keyword>
<reference evidence="1 2" key="1">
    <citation type="submission" date="2018-06" db="EMBL/GenBank/DDBJ databases">
        <authorList>
            <consortium name="Pathogen Informatics"/>
            <person name="Doyle S."/>
        </authorList>
    </citation>
    <scope>NUCLEOTIDE SEQUENCE [LARGE SCALE GENOMIC DNA]</scope>
    <source>
        <strain evidence="1 2">NCTC11807</strain>
    </source>
</reference>
<name>A0A380H4Q9_9STAP</name>
<proteinExistence type="predicted"/>
<sequence>MKCMSTQDVLYVQTAISSEITTLIQHALYQITLPSQLKND</sequence>
<dbReference type="RefSeq" id="WP_349510226.1">
    <property type="nucleotide sequence ID" value="NZ_JAZESP010000003.1"/>
</dbReference>
<gene>
    <name evidence="1" type="ORF">NCTC11807_01244</name>
</gene>
<organism evidence="1 2">
    <name type="scientific">Staphylococcus saccharolyticus</name>
    <dbReference type="NCBI Taxonomy" id="33028"/>
    <lineage>
        <taxon>Bacteria</taxon>
        <taxon>Bacillati</taxon>
        <taxon>Bacillota</taxon>
        <taxon>Bacilli</taxon>
        <taxon>Bacillales</taxon>
        <taxon>Staphylococcaceae</taxon>
        <taxon>Staphylococcus</taxon>
    </lineage>
</organism>
<evidence type="ECO:0000313" key="1">
    <source>
        <dbReference type="EMBL" id="SUM70549.1"/>
    </source>
</evidence>
<dbReference type="AlphaFoldDB" id="A0A380H4Q9"/>
<evidence type="ECO:0000313" key="2">
    <source>
        <dbReference type="Proteomes" id="UP000255425"/>
    </source>
</evidence>
<accession>A0A380H4Q9</accession>
<protein>
    <submittedName>
        <fullName evidence="1">Uncharacterized protein</fullName>
    </submittedName>
</protein>